<evidence type="ECO:0000256" key="1">
    <source>
        <dbReference type="SAM" id="Phobius"/>
    </source>
</evidence>
<evidence type="ECO:0000313" key="2">
    <source>
        <dbReference type="EMBL" id="MDA5401455.1"/>
    </source>
</evidence>
<protein>
    <submittedName>
        <fullName evidence="2">Uncharacterized protein</fullName>
    </submittedName>
</protein>
<accession>A0A9X3ZK95</accession>
<proteinExistence type="predicted"/>
<dbReference type="AlphaFoldDB" id="A0A9X3ZK95"/>
<keyword evidence="3" id="KW-1185">Reference proteome</keyword>
<keyword evidence="1" id="KW-1133">Transmembrane helix</keyword>
<dbReference type="RefSeq" id="WP_267993441.1">
    <property type="nucleotide sequence ID" value="NZ_JAPJZI010000002.1"/>
</dbReference>
<feature type="transmembrane region" description="Helical" evidence="1">
    <location>
        <begin position="6"/>
        <end position="24"/>
    </location>
</feature>
<feature type="transmembrane region" description="Helical" evidence="1">
    <location>
        <begin position="36"/>
        <end position="57"/>
    </location>
</feature>
<dbReference type="Proteomes" id="UP001151234">
    <property type="component" value="Unassembled WGS sequence"/>
</dbReference>
<dbReference type="EMBL" id="JAPJZI010000002">
    <property type="protein sequence ID" value="MDA5401455.1"/>
    <property type="molecule type" value="Genomic_DNA"/>
</dbReference>
<organism evidence="2 3">
    <name type="scientific">Hoeflea prorocentri</name>
    <dbReference type="NCBI Taxonomy" id="1922333"/>
    <lineage>
        <taxon>Bacteria</taxon>
        <taxon>Pseudomonadati</taxon>
        <taxon>Pseudomonadota</taxon>
        <taxon>Alphaproteobacteria</taxon>
        <taxon>Hyphomicrobiales</taxon>
        <taxon>Rhizobiaceae</taxon>
        <taxon>Hoeflea</taxon>
    </lineage>
</organism>
<sequence>MFTFLSPELAYALILACAMIWFFAGHAMDGIMGTIGFGVFGNMIVMATGQALGMILVDMAGLPLNSMQVLVAASLLGAFGALLLLALLKQIFLRI</sequence>
<name>A0A9X3ZK95_9HYPH</name>
<feature type="transmembrane region" description="Helical" evidence="1">
    <location>
        <begin position="69"/>
        <end position="88"/>
    </location>
</feature>
<reference evidence="2" key="1">
    <citation type="submission" date="2022-11" db="EMBL/GenBank/DDBJ databases">
        <title>Draft genome sequence of Hoeflea poritis E7-10 and Hoeflea prorocentri PM5-8, separated from scleractinian coral Porites lutea and marine dinoflagellate.</title>
        <authorList>
            <person name="Zhang G."/>
            <person name="Wei Q."/>
            <person name="Cai L."/>
        </authorList>
    </citation>
    <scope>NUCLEOTIDE SEQUENCE</scope>
    <source>
        <strain evidence="2">PM5-8</strain>
    </source>
</reference>
<gene>
    <name evidence="2" type="ORF">OQ273_22975</name>
</gene>
<evidence type="ECO:0000313" key="3">
    <source>
        <dbReference type="Proteomes" id="UP001151234"/>
    </source>
</evidence>
<keyword evidence="1" id="KW-0812">Transmembrane</keyword>
<keyword evidence="1" id="KW-0472">Membrane</keyword>
<comment type="caution">
    <text evidence="2">The sequence shown here is derived from an EMBL/GenBank/DDBJ whole genome shotgun (WGS) entry which is preliminary data.</text>
</comment>